<accession>F4P456</accession>
<organism evidence="1 2">
    <name type="scientific">Batrachochytrium dendrobatidis (strain JAM81 / FGSC 10211)</name>
    <name type="common">Frog chytrid fungus</name>
    <dbReference type="NCBI Taxonomy" id="684364"/>
    <lineage>
        <taxon>Eukaryota</taxon>
        <taxon>Fungi</taxon>
        <taxon>Fungi incertae sedis</taxon>
        <taxon>Chytridiomycota</taxon>
        <taxon>Chytridiomycota incertae sedis</taxon>
        <taxon>Chytridiomycetes</taxon>
        <taxon>Rhizophydiales</taxon>
        <taxon>Rhizophydiales incertae sedis</taxon>
        <taxon>Batrachochytrium</taxon>
    </lineage>
</organism>
<dbReference type="AlphaFoldDB" id="F4P456"/>
<dbReference type="STRING" id="684364.F4P456"/>
<dbReference type="HOGENOM" id="CLU_034298_0_0_1"/>
<evidence type="ECO:0000313" key="2">
    <source>
        <dbReference type="Proteomes" id="UP000007241"/>
    </source>
</evidence>
<dbReference type="GeneID" id="18238796"/>
<dbReference type="EMBL" id="GL882885">
    <property type="protein sequence ID" value="EGF79937.1"/>
    <property type="molecule type" value="Genomic_DNA"/>
</dbReference>
<name>F4P456_BATDJ</name>
<dbReference type="InParanoid" id="F4P456"/>
<dbReference type="SUPFAM" id="SSF48452">
    <property type="entry name" value="TPR-like"/>
    <property type="match status" value="1"/>
</dbReference>
<dbReference type="PANTHER" id="PTHR46862">
    <property type="entry name" value="OS07G0661900 PROTEIN"/>
    <property type="match status" value="1"/>
</dbReference>
<dbReference type="InterPro" id="IPR011990">
    <property type="entry name" value="TPR-like_helical_dom_sf"/>
</dbReference>
<keyword evidence="2" id="KW-1185">Reference proteome</keyword>
<gene>
    <name evidence="1" type="ORF">BATDEDRAFT_25468</name>
</gene>
<dbReference type="Proteomes" id="UP000007241">
    <property type="component" value="Unassembled WGS sequence"/>
</dbReference>
<evidence type="ECO:0000313" key="1">
    <source>
        <dbReference type="EMBL" id="EGF79937.1"/>
    </source>
</evidence>
<proteinExistence type="predicted"/>
<protein>
    <recommendedName>
        <fullName evidence="3">Pentacotripeptide-repeat region of PRORP domain-containing protein</fullName>
    </recommendedName>
</protein>
<dbReference type="PANTHER" id="PTHR46862:SF3">
    <property type="entry name" value="OS07G0661900 PROTEIN"/>
    <property type="match status" value="1"/>
</dbReference>
<sequence>MKQDRIILAYRSFINLESSNSYFLADLPPKVFFNLIQALLNNKSQVLKSKSHYTKLHRVATMFELMQTVEAKTDINVLTLMIYIYAKMNNLPSALKAYAEIKQHGFDHMCPLVLGNMTQAHILNDDEKTGLEYFELLKQVDLTIYPYEVLLGSYVLKCDESGIARVIEMMRLAGFSWTPQILTKITNYYASCKDDLTVLKLIKKFQNEGGDLNARIYHRLMVTNNNIGEHHDALQTLNQAIKKRVRITHPMITEKAVAYAGLGQEKHMWDTYCAVTNHQFVQSRLCIAMAKHLGPLLESERDVIGAISAYVKESNGSLTNALSGLVNGYKFLGDPDSAKYLISVLTSYNPSLSLAIHVKVVYAYLETGNFDGALGHVKYLEDRYQSAEVIHIYPLLVHAISYRPEMVKKLLAWMARKGKDIDIDQEYQRAAFRAKLGPKTFDDYNSIGQE</sequence>
<reference evidence="1 2" key="1">
    <citation type="submission" date="2009-12" db="EMBL/GenBank/DDBJ databases">
        <title>The draft genome of Batrachochytrium dendrobatidis.</title>
        <authorList>
            <consortium name="US DOE Joint Genome Institute (JGI-PGF)"/>
            <person name="Kuo A."/>
            <person name="Salamov A."/>
            <person name="Schmutz J."/>
            <person name="Lucas S."/>
            <person name="Pitluck S."/>
            <person name="Rosenblum E."/>
            <person name="Stajich J."/>
            <person name="Eisen M."/>
            <person name="Grigoriev I.V."/>
        </authorList>
    </citation>
    <scope>NUCLEOTIDE SEQUENCE [LARGE SCALE GENOMIC DNA]</scope>
    <source>
        <strain evidence="2">JAM81 / FGSC 10211</strain>
    </source>
</reference>
<dbReference type="OrthoDB" id="185373at2759"/>
<dbReference type="RefSeq" id="XP_006679460.1">
    <property type="nucleotide sequence ID" value="XM_006679397.1"/>
</dbReference>
<dbReference type="Gene3D" id="1.25.40.10">
    <property type="entry name" value="Tetratricopeptide repeat domain"/>
    <property type="match status" value="1"/>
</dbReference>
<evidence type="ECO:0008006" key="3">
    <source>
        <dbReference type="Google" id="ProtNLM"/>
    </source>
</evidence>